<dbReference type="FunFam" id="3.40.50.720:FF:000191">
    <property type="entry name" value="Methylglyoxal reductase (NADPH-dependent)"/>
    <property type="match status" value="1"/>
</dbReference>
<feature type="domain" description="NAD-dependent epimerase/dehydratase" evidence="3">
    <location>
        <begin position="8"/>
        <end position="260"/>
    </location>
</feature>
<dbReference type="EMBL" id="UFAJ01001135">
    <property type="protein sequence ID" value="SSD62098.1"/>
    <property type="molecule type" value="Genomic_DNA"/>
</dbReference>
<dbReference type="Pfam" id="PF01370">
    <property type="entry name" value="Epimerase"/>
    <property type="match status" value="1"/>
</dbReference>
<dbReference type="PANTHER" id="PTHR10366">
    <property type="entry name" value="NAD DEPENDENT EPIMERASE/DEHYDRATASE"/>
    <property type="match status" value="1"/>
</dbReference>
<keyword evidence="1" id="KW-0560">Oxidoreductase</keyword>
<organism evidence="4 5">
    <name type="scientific">Saccharomycodes ludwigii</name>
    <dbReference type="NCBI Taxonomy" id="36035"/>
    <lineage>
        <taxon>Eukaryota</taxon>
        <taxon>Fungi</taxon>
        <taxon>Dikarya</taxon>
        <taxon>Ascomycota</taxon>
        <taxon>Saccharomycotina</taxon>
        <taxon>Saccharomycetes</taxon>
        <taxon>Saccharomycodales</taxon>
        <taxon>Saccharomycodaceae</taxon>
        <taxon>Saccharomycodes</taxon>
    </lineage>
</organism>
<evidence type="ECO:0000313" key="4">
    <source>
        <dbReference type="EMBL" id="SSD62098.1"/>
    </source>
</evidence>
<evidence type="ECO:0000313" key="5">
    <source>
        <dbReference type="Proteomes" id="UP000262825"/>
    </source>
</evidence>
<name>A0A376BBN0_9ASCO</name>
<evidence type="ECO:0000256" key="1">
    <source>
        <dbReference type="ARBA" id="ARBA00023002"/>
    </source>
</evidence>
<dbReference type="InterPro" id="IPR001509">
    <property type="entry name" value="Epimerase_deHydtase"/>
</dbReference>
<protein>
    <submittedName>
        <fullName evidence="4">Related to NADPH-dependent methylglyoxal reductase GRE2</fullName>
    </submittedName>
</protein>
<dbReference type="AlphaFoldDB" id="A0A376BBN0"/>
<proteinExistence type="inferred from homology"/>
<evidence type="ECO:0000259" key="3">
    <source>
        <dbReference type="Pfam" id="PF01370"/>
    </source>
</evidence>
<dbReference type="InterPro" id="IPR036291">
    <property type="entry name" value="NAD(P)-bd_dom_sf"/>
</dbReference>
<keyword evidence="5" id="KW-1185">Reference proteome</keyword>
<reference evidence="5" key="1">
    <citation type="submission" date="2018-06" db="EMBL/GenBank/DDBJ databases">
        <authorList>
            <person name="Guldener U."/>
        </authorList>
    </citation>
    <scope>NUCLEOTIDE SEQUENCE [LARGE SCALE GENOMIC DNA]</scope>
    <source>
        <strain evidence="5">UTAD17</strain>
    </source>
</reference>
<dbReference type="InterPro" id="IPR050425">
    <property type="entry name" value="NAD(P)_dehydrat-like"/>
</dbReference>
<dbReference type="Proteomes" id="UP000262825">
    <property type="component" value="Unassembled WGS sequence"/>
</dbReference>
<accession>A0A376BBN0</accession>
<dbReference type="PANTHER" id="PTHR10366:SF564">
    <property type="entry name" value="STEROL-4-ALPHA-CARBOXYLATE 3-DEHYDROGENASE, DECARBOXYLATING"/>
    <property type="match status" value="1"/>
</dbReference>
<dbReference type="SUPFAM" id="SSF51735">
    <property type="entry name" value="NAD(P)-binding Rossmann-fold domains"/>
    <property type="match status" value="1"/>
</dbReference>
<dbReference type="VEuPathDB" id="FungiDB:SCODWIG_03860"/>
<sequence length="347" mass="38991">MSDSKKTVFVSGASGFIAKHLIKSLLSSRNYKVIGSIRTKEKAEKLHLLFKNDPNLIFSVVSDISNPNAFDESFQKHGVQIDYVLHTASPLFFTVKESCEKEILVPAVNGVKSILHAIQLYGPNVKKIVLTSSSAALAQAKDDATPGLTINEASWNAITWEEAKKNPYYAYYGSKTYGEKYFWEFINKHKSRFAGTAICPSYVWGPQTFEQDIKSTLNSSCQVINEVLHTKPGSIVDNDYCGSCIHIDDVVKAHIKCLEDDNLAYERLFLENGRFTLQSIANQINEDFPNLKGRIAKYIQGIDEEKFKTMATLDNRKTRELLGFQFKSFKECIDDTVSQILKVEGGL</sequence>
<dbReference type="GO" id="GO:0016616">
    <property type="term" value="F:oxidoreductase activity, acting on the CH-OH group of donors, NAD or NADP as acceptor"/>
    <property type="evidence" value="ECO:0007669"/>
    <property type="project" value="TreeGrafter"/>
</dbReference>
<gene>
    <name evidence="4" type="ORF">SCODWIG_03860</name>
</gene>
<dbReference type="Gene3D" id="3.40.50.720">
    <property type="entry name" value="NAD(P)-binding Rossmann-like Domain"/>
    <property type="match status" value="1"/>
</dbReference>
<evidence type="ECO:0000256" key="2">
    <source>
        <dbReference type="ARBA" id="ARBA00023445"/>
    </source>
</evidence>
<comment type="similarity">
    <text evidence="2">Belongs to the NAD(P)-dependent epimerase/dehydratase family. Dihydroflavonol-4-reductase subfamily.</text>
</comment>